<keyword evidence="4" id="KW-1185">Reference proteome</keyword>
<evidence type="ECO:0000313" key="4">
    <source>
        <dbReference type="Proteomes" id="UP001497516"/>
    </source>
</evidence>
<organism evidence="3 4">
    <name type="scientific">Linum trigynum</name>
    <dbReference type="NCBI Taxonomy" id="586398"/>
    <lineage>
        <taxon>Eukaryota</taxon>
        <taxon>Viridiplantae</taxon>
        <taxon>Streptophyta</taxon>
        <taxon>Embryophyta</taxon>
        <taxon>Tracheophyta</taxon>
        <taxon>Spermatophyta</taxon>
        <taxon>Magnoliopsida</taxon>
        <taxon>eudicotyledons</taxon>
        <taxon>Gunneridae</taxon>
        <taxon>Pentapetalae</taxon>
        <taxon>rosids</taxon>
        <taxon>fabids</taxon>
        <taxon>Malpighiales</taxon>
        <taxon>Linaceae</taxon>
        <taxon>Linum</taxon>
    </lineage>
</organism>
<dbReference type="EMBL" id="OZ034821">
    <property type="protein sequence ID" value="CAL1405017.1"/>
    <property type="molecule type" value="Genomic_DNA"/>
</dbReference>
<gene>
    <name evidence="3" type="ORF">LTRI10_LOCUS44828</name>
</gene>
<evidence type="ECO:0000259" key="2">
    <source>
        <dbReference type="Pfam" id="PF11955"/>
    </source>
</evidence>
<dbReference type="InterPro" id="IPR021099">
    <property type="entry name" value="PORR_domain"/>
</dbReference>
<name>A0AAV2G458_9ROSI</name>
<evidence type="ECO:0000256" key="1">
    <source>
        <dbReference type="SAM" id="MobiDB-lite"/>
    </source>
</evidence>
<feature type="domain" description="PORR" evidence="2">
    <location>
        <begin position="46"/>
        <end position="383"/>
    </location>
</feature>
<feature type="compositionally biased region" description="Acidic residues" evidence="1">
    <location>
        <begin position="438"/>
        <end position="461"/>
    </location>
</feature>
<dbReference type="Pfam" id="PF11955">
    <property type="entry name" value="PORR"/>
    <property type="match status" value="1"/>
</dbReference>
<dbReference type="GO" id="GO:0003723">
    <property type="term" value="F:RNA binding"/>
    <property type="evidence" value="ECO:0007669"/>
    <property type="project" value="InterPro"/>
</dbReference>
<dbReference type="InterPro" id="IPR045040">
    <property type="entry name" value="PORR_fam"/>
</dbReference>
<dbReference type="PANTHER" id="PTHR31476">
    <property type="entry name" value="PROTEIN WHAT'S THIS FACTOR 1 HOMOLOG, CHLOROPLASTIC"/>
    <property type="match status" value="1"/>
</dbReference>
<dbReference type="PANTHER" id="PTHR31476:SF9">
    <property type="entry name" value="PROTEIN ROOT PRIMORDIUM DEFECTIVE 1"/>
    <property type="match status" value="1"/>
</dbReference>
<protein>
    <recommendedName>
        <fullName evidence="2">PORR domain-containing protein</fullName>
    </recommendedName>
</protein>
<accession>A0AAV2G458</accession>
<evidence type="ECO:0000313" key="3">
    <source>
        <dbReference type="EMBL" id="CAL1405017.1"/>
    </source>
</evidence>
<feature type="region of interest" description="Disordered" evidence="1">
    <location>
        <begin position="420"/>
        <end position="461"/>
    </location>
</feature>
<reference evidence="3 4" key="1">
    <citation type="submission" date="2024-04" db="EMBL/GenBank/DDBJ databases">
        <authorList>
            <person name="Fracassetti M."/>
        </authorList>
    </citation>
    <scope>NUCLEOTIDE SEQUENCE [LARGE SCALE GENOMIC DNA]</scope>
</reference>
<dbReference type="Proteomes" id="UP001497516">
    <property type="component" value="Chromosome 8"/>
</dbReference>
<proteinExistence type="predicted"/>
<dbReference type="AlphaFoldDB" id="A0AAV2G458"/>
<feature type="compositionally biased region" description="Basic and acidic residues" evidence="1">
    <location>
        <begin position="420"/>
        <end position="431"/>
    </location>
</feature>
<sequence>MAIPTILTLLKSRSNPLRSIPPSLHTFTPSKSMSQSTAIPRKQVRVRDHGYDNYMEVQKKTRRVLKFQSLILPHHNQTIPASRLDGLARRLGFKQYEAGAFILKFPHIFEVYEHPVQRILFCRLTRKALLQIREEKEALLAQIPDAVVRLRKLLMMSGTRRLRLEHVRVARSEFGLPDDFEYSVVRKHPEYFRLVDAKETRNKYIEIVERDPKLAVCAIERVREMEYRTRGLDAEDSRFSFLIDFPPGFKIGKYYRIAVWKWQRVPYWSPYEDISGYDLRSIEAQKRMEKRAVATIHELVSLTVEKKITLERIAHFRMAMNLPKRLKEFLLQHQGIFYISTRGNQGKLHTVFLREAYKRGELLEPNDLYLARRKLGDLVLMSPRKARVDRELVSYRRDGDEDDIERVGRVYAENEFRGERSDVFDGEKEGGDLITDLSSDDDDGDYTDGEGDDPEDACATE</sequence>